<dbReference type="GO" id="GO:0004519">
    <property type="term" value="F:endonuclease activity"/>
    <property type="evidence" value="ECO:0007669"/>
    <property type="project" value="UniProtKB-KW"/>
</dbReference>
<gene>
    <name evidence="3" type="ORF">JK360_11435</name>
</gene>
<proteinExistence type="predicted"/>
<dbReference type="RefSeq" id="WP_201802897.1">
    <property type="nucleotide sequence ID" value="NZ_JAERRI010000005.1"/>
</dbReference>
<keyword evidence="3" id="KW-0540">Nuclease</keyword>
<keyword evidence="3" id="KW-0255">Endonuclease</keyword>
<dbReference type="PANTHER" id="PTHR24094">
    <property type="entry name" value="SECRETED PROTEIN"/>
    <property type="match status" value="1"/>
</dbReference>
<dbReference type="InterPro" id="IPR011089">
    <property type="entry name" value="GmrSD_C"/>
</dbReference>
<name>A0ABS1MQF7_9ACTN</name>
<feature type="domain" description="GmrSD restriction endonucleases C-terminal" evidence="2">
    <location>
        <begin position="102"/>
        <end position="208"/>
    </location>
</feature>
<evidence type="ECO:0000313" key="4">
    <source>
        <dbReference type="Proteomes" id="UP000629371"/>
    </source>
</evidence>
<keyword evidence="1" id="KW-0732">Signal</keyword>
<protein>
    <submittedName>
        <fullName evidence="3">HNH endonuclease</fullName>
    </submittedName>
</protein>
<accession>A0ABS1MQF7</accession>
<evidence type="ECO:0000256" key="1">
    <source>
        <dbReference type="SAM" id="SignalP"/>
    </source>
</evidence>
<dbReference type="PANTHER" id="PTHR24094:SF15">
    <property type="entry name" value="AMP-DEPENDENT SYNTHETASE_LIGASE DOMAIN-CONTAINING PROTEIN-RELATED"/>
    <property type="match status" value="1"/>
</dbReference>
<sequence>MRRAVFGLSAASVTLVGLTAAPALAEPPAPPSTATARAELAALTVAPPHSMDGYARDKFDIWAKQPDGCTTRQDVLARDGKNVGDRNVVDTSGNCQPSSGSWYSAYDDTTVTDVAQATIDHMVPLAEAWRSGADSWSADQRKAFGNDLKDPQLLIASESSNSSKSDSGPADWKPTNHAFWCTYAKDYTHIKSIWKLTTTDKEKTALSAMLDSCTN</sequence>
<comment type="caution">
    <text evidence="3">The sequence shown here is derived from an EMBL/GenBank/DDBJ whole genome shotgun (WGS) entry which is preliminary data.</text>
</comment>
<dbReference type="Proteomes" id="UP000629371">
    <property type="component" value="Unassembled WGS sequence"/>
</dbReference>
<keyword evidence="3" id="KW-0378">Hydrolase</keyword>
<feature type="chain" id="PRO_5046187977" evidence="1">
    <location>
        <begin position="26"/>
        <end position="215"/>
    </location>
</feature>
<keyword evidence="4" id="KW-1185">Reference proteome</keyword>
<feature type="signal peptide" evidence="1">
    <location>
        <begin position="1"/>
        <end position="25"/>
    </location>
</feature>
<evidence type="ECO:0000259" key="2">
    <source>
        <dbReference type="Pfam" id="PF07510"/>
    </source>
</evidence>
<dbReference type="EMBL" id="JAERRI010000005">
    <property type="protein sequence ID" value="MBL1090006.1"/>
    <property type="molecule type" value="Genomic_DNA"/>
</dbReference>
<reference evidence="3 4" key="1">
    <citation type="submission" date="2021-01" db="EMBL/GenBank/DDBJ databases">
        <title>WGS of actinomycetes isolated from Thailand.</title>
        <authorList>
            <person name="Thawai C."/>
        </authorList>
    </citation>
    <scope>NUCLEOTIDE SEQUENCE [LARGE SCALE GENOMIC DNA]</scope>
    <source>
        <strain evidence="3 4">CH9-7</strain>
    </source>
</reference>
<organism evidence="3 4">
    <name type="scientific">Streptomyces siderophoricus</name>
    <dbReference type="NCBI Taxonomy" id="2802281"/>
    <lineage>
        <taxon>Bacteria</taxon>
        <taxon>Bacillati</taxon>
        <taxon>Actinomycetota</taxon>
        <taxon>Actinomycetes</taxon>
        <taxon>Kitasatosporales</taxon>
        <taxon>Streptomycetaceae</taxon>
        <taxon>Streptomyces</taxon>
    </lineage>
</organism>
<dbReference type="Pfam" id="PF07510">
    <property type="entry name" value="GmrSD_C"/>
    <property type="match status" value="1"/>
</dbReference>
<evidence type="ECO:0000313" key="3">
    <source>
        <dbReference type="EMBL" id="MBL1090006.1"/>
    </source>
</evidence>